<comment type="similarity">
    <text evidence="2">Belongs to the eukaryotic mitochondrial porin (TC 1.B.8.1) family.</text>
</comment>
<keyword evidence="5" id="KW-0812">Transmembrane</keyword>
<dbReference type="GO" id="GO:0008308">
    <property type="term" value="F:voltage-gated monoatomic anion channel activity"/>
    <property type="evidence" value="ECO:0000318"/>
    <property type="project" value="GO_Central"/>
</dbReference>
<protein>
    <submittedName>
        <fullName evidence="9">Porin/voltage-dependent anion-selective channel protein</fullName>
    </submittedName>
</protein>
<dbReference type="GO" id="GO:0046930">
    <property type="term" value="C:pore complex"/>
    <property type="evidence" value="ECO:0007669"/>
    <property type="project" value="UniProtKB-KW"/>
</dbReference>
<evidence type="ECO:0000256" key="7">
    <source>
        <dbReference type="ARBA" id="ARBA00023114"/>
    </source>
</evidence>
<dbReference type="Proteomes" id="UP000036987">
    <property type="component" value="Unassembled WGS sequence"/>
</dbReference>
<evidence type="ECO:0000256" key="5">
    <source>
        <dbReference type="ARBA" id="ARBA00022692"/>
    </source>
</evidence>
<dbReference type="Gene3D" id="2.40.160.10">
    <property type="entry name" value="Porin"/>
    <property type="match status" value="1"/>
</dbReference>
<dbReference type="GO" id="GO:0015288">
    <property type="term" value="F:porin activity"/>
    <property type="evidence" value="ECO:0007669"/>
    <property type="project" value="UniProtKB-KW"/>
</dbReference>
<evidence type="ECO:0000313" key="9">
    <source>
        <dbReference type="EMBL" id="KMZ70914.1"/>
    </source>
</evidence>
<sequence length="275" mass="29700">MKGPGLYSDIGKKAKDLLTRDYNYDQKFSISTCTASGLGLTSTAVKKGRLYTADVGSQFKYNQSTVDVKFDANSNISSTITVSEIFPSTKAIATIKFPDANSGKLELQHFHHHAGFSSSVGLKQFPTIDVSATIGAHGVTFGAEAAFDTASKAFTKYGAGLSLTKDSYVASLILENKGDALRASYMHHIDKKQKICIVKEFTRKFSSNENIVTVGGSYALDNQTTVKARLNNNGKLGALIQHELKPKSTLTLSGEFDTKAMEQHPKFGLALALKP</sequence>
<evidence type="ECO:0000313" key="10">
    <source>
        <dbReference type="Proteomes" id="UP000036987"/>
    </source>
</evidence>
<organism evidence="9 10">
    <name type="scientific">Zostera marina</name>
    <name type="common">Eelgrass</name>
    <dbReference type="NCBI Taxonomy" id="29655"/>
    <lineage>
        <taxon>Eukaryota</taxon>
        <taxon>Viridiplantae</taxon>
        <taxon>Streptophyta</taxon>
        <taxon>Embryophyta</taxon>
        <taxon>Tracheophyta</taxon>
        <taxon>Spermatophyta</taxon>
        <taxon>Magnoliopsida</taxon>
        <taxon>Liliopsida</taxon>
        <taxon>Zosteraceae</taxon>
        <taxon>Zostera</taxon>
    </lineage>
</organism>
<dbReference type="GO" id="GO:0005741">
    <property type="term" value="C:mitochondrial outer membrane"/>
    <property type="evidence" value="ECO:0000318"/>
    <property type="project" value="GO_Central"/>
</dbReference>
<keyword evidence="7" id="KW-0626">Porin</keyword>
<dbReference type="PANTHER" id="PTHR11743:SF23">
    <property type="entry name" value="MITOCHONDRIAL OUTER MEMBRANE PROTEIN PORIN 5-RELATED"/>
    <property type="match status" value="1"/>
</dbReference>
<keyword evidence="3" id="KW-0813">Transport</keyword>
<dbReference type="OrthoDB" id="7827681at2759"/>
<dbReference type="InterPro" id="IPR027246">
    <property type="entry name" value="Porin_Euk/Tom40"/>
</dbReference>
<reference evidence="10" key="1">
    <citation type="journal article" date="2016" name="Nature">
        <title>The genome of the seagrass Zostera marina reveals angiosperm adaptation to the sea.</title>
        <authorList>
            <person name="Olsen J.L."/>
            <person name="Rouze P."/>
            <person name="Verhelst B."/>
            <person name="Lin Y.-C."/>
            <person name="Bayer T."/>
            <person name="Collen J."/>
            <person name="Dattolo E."/>
            <person name="De Paoli E."/>
            <person name="Dittami S."/>
            <person name="Maumus F."/>
            <person name="Michel G."/>
            <person name="Kersting A."/>
            <person name="Lauritano C."/>
            <person name="Lohaus R."/>
            <person name="Toepel M."/>
            <person name="Tonon T."/>
            <person name="Vanneste K."/>
            <person name="Amirebrahimi M."/>
            <person name="Brakel J."/>
            <person name="Bostroem C."/>
            <person name="Chovatia M."/>
            <person name="Grimwood J."/>
            <person name="Jenkins J.W."/>
            <person name="Jueterbock A."/>
            <person name="Mraz A."/>
            <person name="Stam W.T."/>
            <person name="Tice H."/>
            <person name="Bornberg-Bauer E."/>
            <person name="Green P.J."/>
            <person name="Pearson G.A."/>
            <person name="Procaccini G."/>
            <person name="Duarte C.M."/>
            <person name="Schmutz J."/>
            <person name="Reusch T.B.H."/>
            <person name="Van de Peer Y."/>
        </authorList>
    </citation>
    <scope>NUCLEOTIDE SEQUENCE [LARGE SCALE GENOMIC DNA]</scope>
    <source>
        <strain evidence="10">cv. Finnish</strain>
    </source>
</reference>
<keyword evidence="4" id="KW-1134">Transmembrane beta strand</keyword>
<dbReference type="CDD" id="cd07306">
    <property type="entry name" value="Porin3_VDAC"/>
    <property type="match status" value="1"/>
</dbReference>
<keyword evidence="8" id="KW-0472">Membrane</keyword>
<keyword evidence="6" id="KW-0406">Ion transport</keyword>
<accession>A0A0K9PPM1</accession>
<dbReference type="PRINTS" id="PR00185">
    <property type="entry name" value="EUKARYTPORIN"/>
</dbReference>
<gene>
    <name evidence="9" type="ORF">ZOSMA_18G00010</name>
</gene>
<dbReference type="OMA" id="MAPPCYA"/>
<evidence type="ECO:0000256" key="2">
    <source>
        <dbReference type="ARBA" id="ARBA00009624"/>
    </source>
</evidence>
<keyword evidence="10" id="KW-1185">Reference proteome</keyword>
<dbReference type="STRING" id="29655.A0A0K9PPM1"/>
<evidence type="ECO:0000256" key="6">
    <source>
        <dbReference type="ARBA" id="ARBA00023065"/>
    </source>
</evidence>
<name>A0A0K9PPM1_ZOSMR</name>
<dbReference type="PANTHER" id="PTHR11743">
    <property type="entry name" value="VOLTAGE-DEPENDENT ANION-SELECTIVE CHANNEL"/>
    <property type="match status" value="1"/>
</dbReference>
<dbReference type="InterPro" id="IPR001925">
    <property type="entry name" value="Porin_Euk"/>
</dbReference>
<dbReference type="AlphaFoldDB" id="A0A0K9PPM1"/>
<comment type="caution">
    <text evidence="9">The sequence shown here is derived from an EMBL/GenBank/DDBJ whole genome shotgun (WGS) entry which is preliminary data.</text>
</comment>
<proteinExistence type="inferred from homology"/>
<dbReference type="FunFam" id="2.40.160.10:FF:000003">
    <property type="entry name" value="Outer mitochondrial membrane protein porin"/>
    <property type="match status" value="1"/>
</dbReference>
<evidence type="ECO:0000256" key="3">
    <source>
        <dbReference type="ARBA" id="ARBA00022448"/>
    </source>
</evidence>
<dbReference type="Pfam" id="PF01459">
    <property type="entry name" value="Porin_3"/>
    <property type="match status" value="1"/>
</dbReference>
<evidence type="ECO:0000256" key="1">
    <source>
        <dbReference type="ARBA" id="ARBA00004370"/>
    </source>
</evidence>
<comment type="subcellular location">
    <subcellularLocation>
        <location evidence="1">Membrane</location>
    </subcellularLocation>
</comment>
<dbReference type="EMBL" id="LFYR01000692">
    <property type="protein sequence ID" value="KMZ70914.1"/>
    <property type="molecule type" value="Genomic_DNA"/>
</dbReference>
<dbReference type="InterPro" id="IPR023614">
    <property type="entry name" value="Porin_dom_sf"/>
</dbReference>
<evidence type="ECO:0000256" key="4">
    <source>
        <dbReference type="ARBA" id="ARBA00022452"/>
    </source>
</evidence>
<evidence type="ECO:0000256" key="8">
    <source>
        <dbReference type="ARBA" id="ARBA00023136"/>
    </source>
</evidence>